<dbReference type="InterPro" id="IPR039375">
    <property type="entry name" value="NodN-like"/>
</dbReference>
<dbReference type="EMBL" id="CAEZWV010000022">
    <property type="protein sequence ID" value="CAB4675777.1"/>
    <property type="molecule type" value="Genomic_DNA"/>
</dbReference>
<dbReference type="InterPro" id="IPR029069">
    <property type="entry name" value="HotDog_dom_sf"/>
</dbReference>
<dbReference type="Pfam" id="PF01575">
    <property type="entry name" value="MaoC_dehydratas"/>
    <property type="match status" value="1"/>
</dbReference>
<sequence>MCPSLAHNDEELRESLAPLTKRTLRLCHTEGMARHIENLAALKALVGEHIGYSEYLEIDQARVQLFADATGDQQWIHTDPERAKAQSPFGGPIAHGYLTLSLGPVLLPQIFSVGGIAMGVNYGANKVRFMSPVPVGSQLRAGVKVLAVDDISGGAQVTLETTFEVQGAAKPSCIAEVIFRYYSA</sequence>
<dbReference type="SUPFAM" id="SSF54637">
    <property type="entry name" value="Thioesterase/thiol ester dehydrase-isomerase"/>
    <property type="match status" value="1"/>
</dbReference>
<feature type="domain" description="MaoC-like" evidence="1">
    <location>
        <begin position="45"/>
        <end position="158"/>
    </location>
</feature>
<protein>
    <submittedName>
        <fullName evidence="2">Unannotated protein</fullName>
    </submittedName>
</protein>
<evidence type="ECO:0000259" key="1">
    <source>
        <dbReference type="Pfam" id="PF01575"/>
    </source>
</evidence>
<accession>A0A6J6MNY4</accession>
<organism evidence="2">
    <name type="scientific">freshwater metagenome</name>
    <dbReference type="NCBI Taxonomy" id="449393"/>
    <lineage>
        <taxon>unclassified sequences</taxon>
        <taxon>metagenomes</taxon>
        <taxon>ecological metagenomes</taxon>
    </lineage>
</organism>
<dbReference type="AlphaFoldDB" id="A0A6J6MNY4"/>
<dbReference type="InterPro" id="IPR002539">
    <property type="entry name" value="MaoC-like_dom"/>
</dbReference>
<dbReference type="PANTHER" id="PTHR42993:SF1">
    <property type="entry name" value="MAOC-LIKE DEHYDRATASE DOMAIN-CONTAINING PROTEIN"/>
    <property type="match status" value="1"/>
</dbReference>
<dbReference type="Gene3D" id="3.10.129.10">
    <property type="entry name" value="Hotdog Thioesterase"/>
    <property type="match status" value="1"/>
</dbReference>
<proteinExistence type="predicted"/>
<reference evidence="2" key="1">
    <citation type="submission" date="2020-05" db="EMBL/GenBank/DDBJ databases">
        <authorList>
            <person name="Chiriac C."/>
            <person name="Salcher M."/>
            <person name="Ghai R."/>
            <person name="Kavagutti S V."/>
        </authorList>
    </citation>
    <scope>NUCLEOTIDE SEQUENCE</scope>
</reference>
<dbReference type="CDD" id="cd03450">
    <property type="entry name" value="NodN"/>
    <property type="match status" value="1"/>
</dbReference>
<evidence type="ECO:0000313" key="2">
    <source>
        <dbReference type="EMBL" id="CAB4675777.1"/>
    </source>
</evidence>
<gene>
    <name evidence="2" type="ORF">UFOPK2295_01091</name>
</gene>
<dbReference type="PANTHER" id="PTHR42993">
    <property type="entry name" value="MAOC-LIKE DEHYDRATASE DOMAIN-CONTAINING PROTEIN"/>
    <property type="match status" value="1"/>
</dbReference>
<name>A0A6J6MNY4_9ZZZZ</name>